<evidence type="ECO:0000313" key="2">
    <source>
        <dbReference type="Proteomes" id="UP000466931"/>
    </source>
</evidence>
<protein>
    <submittedName>
        <fullName evidence="1">Uncharacterized protein</fullName>
    </submittedName>
</protein>
<gene>
    <name evidence="1" type="ORF">MCNF_20450</name>
</gene>
<keyword evidence="2" id="KW-1185">Reference proteome</keyword>
<evidence type="ECO:0000313" key="1">
    <source>
        <dbReference type="EMBL" id="BBZ33440.1"/>
    </source>
</evidence>
<proteinExistence type="predicted"/>
<reference evidence="1" key="1">
    <citation type="journal article" date="2019" name="Emerg. Microbes Infect.">
        <title>Comprehensive subspecies identification of 175 nontuberculous mycobacteria species based on 7547 genomic profiles.</title>
        <authorList>
            <person name="Matsumoto Y."/>
            <person name="Kinjo T."/>
            <person name="Motooka D."/>
            <person name="Nabeya D."/>
            <person name="Jung N."/>
            <person name="Uechi K."/>
            <person name="Horii T."/>
            <person name="Iida T."/>
            <person name="Fujita J."/>
            <person name="Nakamura S."/>
        </authorList>
    </citation>
    <scope>NUCLEOTIDE SEQUENCE [LARGE SCALE GENOMIC DNA]</scope>
    <source>
        <strain evidence="1">JCM 13671</strain>
    </source>
</reference>
<dbReference type="AlphaFoldDB" id="A0A7I7XVW5"/>
<dbReference type="Proteomes" id="UP000466931">
    <property type="component" value="Chromosome"/>
</dbReference>
<accession>A0A7I7XVW5</accession>
<organism evidence="1 2">
    <name type="scientific">Mycolicibacterium confluentis</name>
    <dbReference type="NCBI Taxonomy" id="28047"/>
    <lineage>
        <taxon>Bacteria</taxon>
        <taxon>Bacillati</taxon>
        <taxon>Actinomycetota</taxon>
        <taxon>Actinomycetes</taxon>
        <taxon>Mycobacteriales</taxon>
        <taxon>Mycobacteriaceae</taxon>
        <taxon>Mycolicibacterium</taxon>
    </lineage>
</organism>
<dbReference type="EMBL" id="AP022612">
    <property type="protein sequence ID" value="BBZ33440.1"/>
    <property type="molecule type" value="Genomic_DNA"/>
</dbReference>
<name>A0A7I7XVW5_9MYCO</name>
<reference evidence="1" key="2">
    <citation type="submission" date="2020-02" db="EMBL/GenBank/DDBJ databases">
        <authorList>
            <person name="Matsumoto Y."/>
            <person name="Motooka D."/>
            <person name="Nakamura S."/>
        </authorList>
    </citation>
    <scope>NUCLEOTIDE SEQUENCE</scope>
    <source>
        <strain evidence="1">JCM 13671</strain>
    </source>
</reference>
<sequence>MSANRGSEPRTRRDLVSTLWASAAGVPPLSAGTGAAYRSLFLTARRFVLGRRITARLDRGDIAMTVTAFDSRLDVLAMARGRLDDVRLRADDITWDTCVFTHGTARLHNVRIRPGTPPVLVAAPVHLTLDIPAATLDVLFRQVSRWFVGDVGDDGVARVHLARRAGWGYLVVDARLQESGPPAVVFAPRSLVLGRRHRRIPMRLRAYRVRLPELPHGLELTQVHFEPNLLRLSGTVPEWHLEFSRRRVEVLLHQLRTARVLTLTRWL</sequence>
<dbReference type="OrthoDB" id="3579012at2"/>